<keyword evidence="4" id="KW-1003">Cell membrane</keyword>
<accession>A0A0R0ANP5</accession>
<evidence type="ECO:0000256" key="6">
    <source>
        <dbReference type="ARBA" id="ARBA00022692"/>
    </source>
</evidence>
<dbReference type="AlphaFoldDB" id="A0A0R0ANP5"/>
<dbReference type="STRING" id="676599.ARC20_04305"/>
<dbReference type="GO" id="GO:0042168">
    <property type="term" value="P:heme metabolic process"/>
    <property type="evidence" value="ECO:0007669"/>
    <property type="project" value="InterPro"/>
</dbReference>
<dbReference type="OrthoDB" id="7053339at2"/>
<dbReference type="Pfam" id="PF07219">
    <property type="entry name" value="HemY_N"/>
    <property type="match status" value="1"/>
</dbReference>
<dbReference type="UniPathway" id="UPA00252"/>
<evidence type="ECO:0000256" key="4">
    <source>
        <dbReference type="ARBA" id="ARBA00022475"/>
    </source>
</evidence>
<keyword evidence="5" id="KW-0997">Cell inner membrane</keyword>
<evidence type="ECO:0000256" key="5">
    <source>
        <dbReference type="ARBA" id="ARBA00022519"/>
    </source>
</evidence>
<evidence type="ECO:0000313" key="13">
    <source>
        <dbReference type="Proteomes" id="UP000051802"/>
    </source>
</evidence>
<keyword evidence="7 10" id="KW-1133">Transmembrane helix</keyword>
<name>A0A0R0ANP5_9GAMM</name>
<evidence type="ECO:0000256" key="2">
    <source>
        <dbReference type="ARBA" id="ARBA00004429"/>
    </source>
</evidence>
<keyword evidence="13" id="KW-1185">Reference proteome</keyword>
<keyword evidence="8 10" id="KW-0472">Membrane</keyword>
<comment type="subcellular location">
    <subcellularLocation>
        <location evidence="2">Cell inner membrane</location>
        <topology evidence="2">Multi-pass membrane protein</topology>
    </subcellularLocation>
</comment>
<feature type="transmembrane region" description="Helical" evidence="10">
    <location>
        <begin position="51"/>
        <end position="73"/>
    </location>
</feature>
<comment type="function">
    <text evidence="1">Involved in a late step of protoheme IX synthesis.</text>
</comment>
<dbReference type="InterPro" id="IPR011990">
    <property type="entry name" value="TPR-like_helical_dom_sf"/>
</dbReference>
<evidence type="ECO:0000256" key="10">
    <source>
        <dbReference type="SAM" id="Phobius"/>
    </source>
</evidence>
<sequence>MKPLRSLLILLVAVVLGVVAAQWLSQQQRYDLGEVVVRAGGNDYIAPMPQAILALVVLLLALWVLWILLSLPFRAWGRYRSKRGRARLIEGLRAYELGQWNKSGKALVAAAEDEEVAPVALPLAIRVADARADASGAQVLAQDLATRDPIAHALLQAERLLAQARPVDAINALDIPAAQPLPPRGLLLRTEALALIGRAGEAYGQLGALRQQQVLSPDALGALELRLAALSLEQAGDANLLAERWEALPKALRAEPPVVGAYARRAAALHWDDAALRSLEQALDTRWDEELAVLYGELPLEKYDSRRASAQRWLATHTASPGLLLTLARLARHQQQWSQAEEFLHRAIAQGAGAPAWEELGEGFAAAGEPVLAAQCYRNALHAPRGGTVAELAGHRDLRAQIHDQAVAEDRDEHGVPRLR</sequence>
<gene>
    <name evidence="12" type="ORF">ARC20_04305</name>
</gene>
<dbReference type="GO" id="GO:0005886">
    <property type="term" value="C:plasma membrane"/>
    <property type="evidence" value="ECO:0007669"/>
    <property type="project" value="UniProtKB-SubCell"/>
</dbReference>
<feature type="domain" description="HemY N-terminal" evidence="11">
    <location>
        <begin position="33"/>
        <end position="130"/>
    </location>
</feature>
<comment type="pathway">
    <text evidence="3">Porphyrin-containing compound metabolism; protoheme biosynthesis.</text>
</comment>
<evidence type="ECO:0000256" key="1">
    <source>
        <dbReference type="ARBA" id="ARBA00002962"/>
    </source>
</evidence>
<dbReference type="GO" id="GO:0006779">
    <property type="term" value="P:porphyrin-containing compound biosynthetic process"/>
    <property type="evidence" value="ECO:0007669"/>
    <property type="project" value="UniProtKB-KW"/>
</dbReference>
<evidence type="ECO:0000256" key="9">
    <source>
        <dbReference type="ARBA" id="ARBA00023244"/>
    </source>
</evidence>
<evidence type="ECO:0000256" key="3">
    <source>
        <dbReference type="ARBA" id="ARBA00004744"/>
    </source>
</evidence>
<dbReference type="Proteomes" id="UP000051802">
    <property type="component" value="Unassembled WGS sequence"/>
</dbReference>
<keyword evidence="9" id="KW-0627">Porphyrin biosynthesis</keyword>
<comment type="caution">
    <text evidence="12">The sequence shown here is derived from an EMBL/GenBank/DDBJ whole genome shotgun (WGS) entry which is preliminary data.</text>
</comment>
<keyword evidence="6 10" id="KW-0812">Transmembrane</keyword>
<reference evidence="12 13" key="1">
    <citation type="submission" date="2015-10" db="EMBL/GenBank/DDBJ databases">
        <title>Genome sequencing and analysis of members of genus Stenotrophomonas.</title>
        <authorList>
            <person name="Patil P.P."/>
            <person name="Midha S."/>
            <person name="Patil P.B."/>
        </authorList>
    </citation>
    <scope>NUCLEOTIDE SEQUENCE [LARGE SCALE GENOMIC DNA]</scope>
    <source>
        <strain evidence="12 13">JCM 16536</strain>
    </source>
</reference>
<dbReference type="RefSeq" id="WP_057644042.1">
    <property type="nucleotide sequence ID" value="NZ_LLXU01000050.1"/>
</dbReference>
<proteinExistence type="predicted"/>
<evidence type="ECO:0000313" key="12">
    <source>
        <dbReference type="EMBL" id="KRG46896.1"/>
    </source>
</evidence>
<dbReference type="Gene3D" id="1.25.40.10">
    <property type="entry name" value="Tetratricopeptide repeat domain"/>
    <property type="match status" value="1"/>
</dbReference>
<protein>
    <submittedName>
        <fullName evidence="12">Porphyrin biosynthesis protein</fullName>
    </submittedName>
</protein>
<dbReference type="EMBL" id="LLXU01000050">
    <property type="protein sequence ID" value="KRG46896.1"/>
    <property type="molecule type" value="Genomic_DNA"/>
</dbReference>
<evidence type="ECO:0000259" key="11">
    <source>
        <dbReference type="Pfam" id="PF07219"/>
    </source>
</evidence>
<evidence type="ECO:0000256" key="7">
    <source>
        <dbReference type="ARBA" id="ARBA00022989"/>
    </source>
</evidence>
<dbReference type="InterPro" id="IPR010817">
    <property type="entry name" value="HemY_N"/>
</dbReference>
<dbReference type="InterPro" id="IPR005254">
    <property type="entry name" value="Heme_biosyn_assoc_TPR_pro"/>
</dbReference>
<evidence type="ECO:0000256" key="8">
    <source>
        <dbReference type="ARBA" id="ARBA00023136"/>
    </source>
</evidence>
<organism evidence="12 13">
    <name type="scientific">Stenotrophomonas panacihumi</name>
    <dbReference type="NCBI Taxonomy" id="676599"/>
    <lineage>
        <taxon>Bacteria</taxon>
        <taxon>Pseudomonadati</taxon>
        <taxon>Pseudomonadota</taxon>
        <taxon>Gammaproteobacteria</taxon>
        <taxon>Lysobacterales</taxon>
        <taxon>Lysobacteraceae</taxon>
        <taxon>Stenotrophomonas</taxon>
    </lineage>
</organism>
<dbReference type="NCBIfam" id="TIGR00540">
    <property type="entry name" value="TPR_hemY_coli"/>
    <property type="match status" value="1"/>
</dbReference>